<reference evidence="2 3" key="1">
    <citation type="journal article" date="2015" name="Nature">
        <title>rRNA introns, odd ribosomes, and small enigmatic genomes across a large radiation of phyla.</title>
        <authorList>
            <person name="Brown C.T."/>
            <person name="Hug L.A."/>
            <person name="Thomas B.C."/>
            <person name="Sharon I."/>
            <person name="Castelle C.J."/>
            <person name="Singh A."/>
            <person name="Wilkins M.J."/>
            <person name="Williams K.H."/>
            <person name="Banfield J.F."/>
        </authorList>
    </citation>
    <scope>NUCLEOTIDE SEQUENCE [LARGE SCALE GENOMIC DNA]</scope>
</reference>
<proteinExistence type="predicted"/>
<dbReference type="EMBL" id="LBPV01000017">
    <property type="protein sequence ID" value="KKP65584.1"/>
    <property type="molecule type" value="Genomic_DNA"/>
</dbReference>
<organism evidence="2 3">
    <name type="scientific">candidate division WS6 bacterium GW2011_GWE1_34_7</name>
    <dbReference type="NCBI Taxonomy" id="1619093"/>
    <lineage>
        <taxon>Bacteria</taxon>
        <taxon>Candidatus Dojkabacteria</taxon>
    </lineage>
</organism>
<accession>A0A0G0B8B7</accession>
<sequence length="392" mass="45819">MKIYSFLLIPLLIEIFLYSYYLVYMKLFPKKKKQASRIRMPKGEKKKSAPVLRRKKRIDVSSIFKKKKHKYSYERRSEKKYIKYIVLPLAFILFSGLIFLAVKYVILLRQSAFGTKEGIISQVIGLEEIPTYPDSEFIFQDRMEDSVVKEFISQGNSAYRLPVGAKIEDVESYYMEEMQNLGWEFVQSVPLGSPDKKYGQYWIKEDLGLRIYSKFKDLWYESISIDDAKSALANLVKEEIEREMLMASSEKQDLLPDYPWKIQVPKEYIIKYSPTDMKELRAVSFQKIGTIDSVEIFPIGYWKAKELDFMLNDYCKLKSTDEIKYGVMNSIPISFRDTLGLKSTLQKNEETITAYTIPNTYNSVVYVISANSENSPLLEYLIENIKPLDAKE</sequence>
<comment type="caution">
    <text evidence="2">The sequence shown here is derived from an EMBL/GenBank/DDBJ whole genome shotgun (WGS) entry which is preliminary data.</text>
</comment>
<dbReference type="Proteomes" id="UP000033866">
    <property type="component" value="Unassembled WGS sequence"/>
</dbReference>
<keyword evidence="1" id="KW-0472">Membrane</keyword>
<evidence type="ECO:0000256" key="1">
    <source>
        <dbReference type="SAM" id="Phobius"/>
    </source>
</evidence>
<dbReference type="AlphaFoldDB" id="A0A0G0B8B7"/>
<gene>
    <name evidence="2" type="ORF">UR61_C0017G0006</name>
</gene>
<protein>
    <submittedName>
        <fullName evidence="2">Uncharacterized protein</fullName>
    </submittedName>
</protein>
<name>A0A0G0B8B7_9BACT</name>
<evidence type="ECO:0000313" key="2">
    <source>
        <dbReference type="EMBL" id="KKP65584.1"/>
    </source>
</evidence>
<feature type="transmembrane region" description="Helical" evidence="1">
    <location>
        <begin position="6"/>
        <end position="24"/>
    </location>
</feature>
<keyword evidence="1" id="KW-0812">Transmembrane</keyword>
<keyword evidence="1" id="KW-1133">Transmembrane helix</keyword>
<evidence type="ECO:0000313" key="3">
    <source>
        <dbReference type="Proteomes" id="UP000033866"/>
    </source>
</evidence>
<feature type="transmembrane region" description="Helical" evidence="1">
    <location>
        <begin position="84"/>
        <end position="106"/>
    </location>
</feature>